<evidence type="ECO:0000256" key="2">
    <source>
        <dbReference type="ARBA" id="ARBA00023235"/>
    </source>
</evidence>
<accession>A0A1I6VAE0</accession>
<dbReference type="CDD" id="cd09019">
    <property type="entry name" value="galactose_mutarotase_like"/>
    <property type="match status" value="1"/>
</dbReference>
<dbReference type="Pfam" id="PF01263">
    <property type="entry name" value="Aldose_epim"/>
    <property type="match status" value="1"/>
</dbReference>
<dbReference type="InterPro" id="IPR047215">
    <property type="entry name" value="Galactose_mutarotase-like"/>
</dbReference>
<evidence type="ECO:0000256" key="3">
    <source>
        <dbReference type="ARBA" id="ARBA00023277"/>
    </source>
</evidence>
<dbReference type="InterPro" id="IPR011013">
    <property type="entry name" value="Gal_mutarotase_sf_dom"/>
</dbReference>
<evidence type="ECO:0000256" key="1">
    <source>
        <dbReference type="ARBA" id="ARBA00006206"/>
    </source>
</evidence>
<dbReference type="OrthoDB" id="9779408at2"/>
<keyword evidence="2" id="KW-0413">Isomerase</keyword>
<dbReference type="InterPro" id="IPR014718">
    <property type="entry name" value="GH-type_carb-bd"/>
</dbReference>
<dbReference type="Gene3D" id="2.70.98.10">
    <property type="match status" value="1"/>
</dbReference>
<dbReference type="GO" id="GO:0006006">
    <property type="term" value="P:glucose metabolic process"/>
    <property type="evidence" value="ECO:0007669"/>
    <property type="project" value="TreeGrafter"/>
</dbReference>
<comment type="similarity">
    <text evidence="1">Belongs to the aldose epimerase family.</text>
</comment>
<protein>
    <submittedName>
        <fullName evidence="4">Aldose 1-epimerase</fullName>
    </submittedName>
</protein>
<evidence type="ECO:0000313" key="5">
    <source>
        <dbReference type="Proteomes" id="UP000199239"/>
    </source>
</evidence>
<proteinExistence type="inferred from homology"/>
<dbReference type="RefSeq" id="WP_093917343.1">
    <property type="nucleotide sequence ID" value="NZ_FPAJ01000006.1"/>
</dbReference>
<keyword evidence="3" id="KW-0119">Carbohydrate metabolism</keyword>
<keyword evidence="5" id="KW-1185">Reference proteome</keyword>
<dbReference type="GO" id="GO:0030246">
    <property type="term" value="F:carbohydrate binding"/>
    <property type="evidence" value="ECO:0007669"/>
    <property type="project" value="InterPro"/>
</dbReference>
<dbReference type="Proteomes" id="UP000199239">
    <property type="component" value="Unassembled WGS sequence"/>
</dbReference>
<dbReference type="STRING" id="394264.SAMN04488040_3150"/>
<dbReference type="InterPro" id="IPR008183">
    <property type="entry name" value="Aldose_1/G6P_1-epimerase"/>
</dbReference>
<dbReference type="AlphaFoldDB" id="A0A1I6VAE0"/>
<dbReference type="SUPFAM" id="SSF74650">
    <property type="entry name" value="Galactose mutarotase-like"/>
    <property type="match status" value="1"/>
</dbReference>
<dbReference type="GO" id="GO:0004034">
    <property type="term" value="F:aldose 1-epimerase activity"/>
    <property type="evidence" value="ECO:0007669"/>
    <property type="project" value="TreeGrafter"/>
</dbReference>
<reference evidence="5" key="1">
    <citation type="submission" date="2016-10" db="EMBL/GenBank/DDBJ databases">
        <authorList>
            <person name="Varghese N."/>
            <person name="Submissions S."/>
        </authorList>
    </citation>
    <scope>NUCLEOTIDE SEQUENCE [LARGE SCALE GENOMIC DNA]</scope>
    <source>
        <strain evidence="5">DSM 23422</strain>
    </source>
</reference>
<gene>
    <name evidence="4" type="ORF">SAMN04488040_3150</name>
</gene>
<dbReference type="PANTHER" id="PTHR10091:SF0">
    <property type="entry name" value="GALACTOSE MUTAROTASE"/>
    <property type="match status" value="1"/>
</dbReference>
<name>A0A1I6VAE0_9RHOB</name>
<dbReference type="EMBL" id="FPAJ01000006">
    <property type="protein sequence ID" value="SFT10651.1"/>
    <property type="molecule type" value="Genomic_DNA"/>
</dbReference>
<sequence>MIYNFGADLNGTLVQACELRAGGTFARVLSWGATVQDYRVAGIDHSLVLGGETIDSYFDQMQYFGAIVGPVANRIAKGRMQINGETFELDINENGTTTLHSGCAGFSDRNWTFTQTSDDACELTLEHPDGLGGFPGNLIATVVYRLTASGALEVEISGRADADVFFSPAFHGYWNLSGQDDLSDHMLTVPAETYLPVDADQIPIGSPAPVSSTAFDYRQPRPIGPVLDHNFCLGPCDAPMQTACRVEASGIVLEVQTDQPGVQIYNGSNIDTTPFNGHLGRPYGACAGLAIEPQFWPDTPNQSSFPSSLLKAGQRFVIRSRFVVSDLRT</sequence>
<organism evidence="4 5">
    <name type="scientific">Sulfitobacter marinus</name>
    <dbReference type="NCBI Taxonomy" id="394264"/>
    <lineage>
        <taxon>Bacteria</taxon>
        <taxon>Pseudomonadati</taxon>
        <taxon>Pseudomonadota</taxon>
        <taxon>Alphaproteobacteria</taxon>
        <taxon>Rhodobacterales</taxon>
        <taxon>Roseobacteraceae</taxon>
        <taxon>Sulfitobacter</taxon>
    </lineage>
</organism>
<evidence type="ECO:0000313" key="4">
    <source>
        <dbReference type="EMBL" id="SFT10651.1"/>
    </source>
</evidence>
<dbReference type="PANTHER" id="PTHR10091">
    <property type="entry name" value="ALDOSE-1-EPIMERASE"/>
    <property type="match status" value="1"/>
</dbReference>
<dbReference type="GO" id="GO:0033499">
    <property type="term" value="P:galactose catabolic process via UDP-galactose, Leloir pathway"/>
    <property type="evidence" value="ECO:0007669"/>
    <property type="project" value="TreeGrafter"/>
</dbReference>